<accession>A0ABR9W3G1</accession>
<dbReference type="InterPro" id="IPR025671">
    <property type="entry name" value="HXXEE"/>
</dbReference>
<keyword evidence="1" id="KW-0812">Transmembrane</keyword>
<feature type="transmembrane region" description="Helical" evidence="1">
    <location>
        <begin position="90"/>
        <end position="113"/>
    </location>
</feature>
<feature type="transmembrane region" description="Helical" evidence="1">
    <location>
        <begin position="120"/>
        <end position="139"/>
    </location>
</feature>
<feature type="transmembrane region" description="Helical" evidence="1">
    <location>
        <begin position="145"/>
        <end position="165"/>
    </location>
</feature>
<gene>
    <name evidence="2" type="ORF">IOE58_12650</name>
</gene>
<evidence type="ECO:0000313" key="3">
    <source>
        <dbReference type="Proteomes" id="UP000644727"/>
    </source>
</evidence>
<name>A0ABR9W3G1_9MICO</name>
<keyword evidence="3" id="KW-1185">Reference proteome</keyword>
<keyword evidence="1" id="KW-1133">Transmembrane helix</keyword>
<feature type="transmembrane region" description="Helical" evidence="1">
    <location>
        <begin position="6"/>
        <end position="30"/>
    </location>
</feature>
<dbReference type="Pfam" id="PF13787">
    <property type="entry name" value="HXXEE"/>
    <property type="match status" value="1"/>
</dbReference>
<protein>
    <submittedName>
        <fullName evidence="2">HXXEE domain-containing protein</fullName>
    </submittedName>
</protein>
<keyword evidence="1" id="KW-0472">Membrane</keyword>
<sequence length="244" mass="26423">MWEWFAQYWSSVGLGGAIVLLVLALFTDVLRHETGISRWRDPVWLAWASVIAYMLHNFEEYGIDLLGRPFQFPATACETFGFPDVVSCPLVPSFFVAVNIPFVWIALVAAALIARKVPAVGLTGAGLLLTNALSHVATLPTPMGYSPGTLTAVLLFIPLAVWVFATQFGRGKQRIPVLIVILAASILAQLVLLLLLAGLSNDVIALSAAIVIQTVDPVLLILLPWLAHRQWPSRVGTFVAEGEG</sequence>
<feature type="transmembrane region" description="Helical" evidence="1">
    <location>
        <begin position="203"/>
        <end position="226"/>
    </location>
</feature>
<proteinExistence type="predicted"/>
<dbReference type="EMBL" id="JADEYR010000018">
    <property type="protein sequence ID" value="MBE9404993.1"/>
    <property type="molecule type" value="Genomic_DNA"/>
</dbReference>
<evidence type="ECO:0000313" key="2">
    <source>
        <dbReference type="EMBL" id="MBE9404993.1"/>
    </source>
</evidence>
<reference evidence="2 3" key="1">
    <citation type="submission" date="2020-10" db="EMBL/GenBank/DDBJ databases">
        <title>Draft genome and description of Brachybacterium epidermidis sp nov.</title>
        <authorList>
            <person name="Boxberger M."/>
            <person name="La Scola B."/>
        </authorList>
    </citation>
    <scope>NUCLEOTIDE SEQUENCE [LARGE SCALE GENOMIC DNA]</scope>
    <source>
        <strain evidence="2 3">Marseille-Q2903</strain>
    </source>
</reference>
<comment type="caution">
    <text evidence="2">The sequence shown here is derived from an EMBL/GenBank/DDBJ whole genome shotgun (WGS) entry which is preliminary data.</text>
</comment>
<dbReference type="Proteomes" id="UP000644727">
    <property type="component" value="Unassembled WGS sequence"/>
</dbReference>
<feature type="transmembrane region" description="Helical" evidence="1">
    <location>
        <begin position="177"/>
        <end position="197"/>
    </location>
</feature>
<organism evidence="2 3">
    <name type="scientific">Brachybacterium epidermidis</name>
    <dbReference type="NCBI Taxonomy" id="2781983"/>
    <lineage>
        <taxon>Bacteria</taxon>
        <taxon>Bacillati</taxon>
        <taxon>Actinomycetota</taxon>
        <taxon>Actinomycetes</taxon>
        <taxon>Micrococcales</taxon>
        <taxon>Dermabacteraceae</taxon>
        <taxon>Brachybacterium</taxon>
    </lineage>
</organism>
<evidence type="ECO:0000256" key="1">
    <source>
        <dbReference type="SAM" id="Phobius"/>
    </source>
</evidence>